<protein>
    <submittedName>
        <fullName evidence="2">Uncharacterized protein</fullName>
    </submittedName>
</protein>
<dbReference type="Proteomes" id="UP000244005">
    <property type="component" value="Unassembled WGS sequence"/>
</dbReference>
<name>A0A2R6WPZ0_MARPO</name>
<proteinExistence type="predicted"/>
<dbReference type="Gramene" id="Mp7g09480.1">
    <property type="protein sequence ID" value="Mp7g09480.1.cds1"/>
    <property type="gene ID" value="Mp7g09480"/>
</dbReference>
<keyword evidence="3" id="KW-1185">Reference proteome</keyword>
<feature type="region of interest" description="Disordered" evidence="1">
    <location>
        <begin position="162"/>
        <end position="201"/>
    </location>
</feature>
<feature type="compositionally biased region" description="Basic and acidic residues" evidence="1">
    <location>
        <begin position="189"/>
        <end position="200"/>
    </location>
</feature>
<evidence type="ECO:0000313" key="2">
    <source>
        <dbReference type="EMBL" id="PTQ35894.1"/>
    </source>
</evidence>
<organism evidence="2 3">
    <name type="scientific">Marchantia polymorpha</name>
    <name type="common">Common liverwort</name>
    <name type="synonym">Marchantia aquatica</name>
    <dbReference type="NCBI Taxonomy" id="3197"/>
    <lineage>
        <taxon>Eukaryota</taxon>
        <taxon>Viridiplantae</taxon>
        <taxon>Streptophyta</taxon>
        <taxon>Embryophyta</taxon>
        <taxon>Marchantiophyta</taxon>
        <taxon>Marchantiopsida</taxon>
        <taxon>Marchantiidae</taxon>
        <taxon>Marchantiales</taxon>
        <taxon>Marchantiaceae</taxon>
        <taxon>Marchantia</taxon>
    </lineage>
</organism>
<sequence length="214" mass="23089">MVHGGGVASRLVDGGREVTKNREIIKRRSLLASPVQPSPVLHKGGGGGGGIGIPSLSGFASPRPMPYAYVLPYLRGGRWWGAVLRWGQGPTAIPRALWCIGLEWPIARWALCDPDYSGHPCGQGSSHALKTITSVTWPALSTLALSMGALYTACSTSTSSSEHCPRPLAGPNSLIAPPPPPPLYSRFARRSENEREIERERKRKKMSVFLSLLQ</sequence>
<evidence type="ECO:0000313" key="3">
    <source>
        <dbReference type="Proteomes" id="UP000244005"/>
    </source>
</evidence>
<dbReference type="AlphaFoldDB" id="A0A2R6WPZ0"/>
<accession>A0A2R6WPZ0</accession>
<reference evidence="3" key="1">
    <citation type="journal article" date="2017" name="Cell">
        <title>Insights into land plant evolution garnered from the Marchantia polymorpha genome.</title>
        <authorList>
            <person name="Bowman J.L."/>
            <person name="Kohchi T."/>
            <person name="Yamato K.T."/>
            <person name="Jenkins J."/>
            <person name="Shu S."/>
            <person name="Ishizaki K."/>
            <person name="Yamaoka S."/>
            <person name="Nishihama R."/>
            <person name="Nakamura Y."/>
            <person name="Berger F."/>
            <person name="Adam C."/>
            <person name="Aki S.S."/>
            <person name="Althoff F."/>
            <person name="Araki T."/>
            <person name="Arteaga-Vazquez M.A."/>
            <person name="Balasubrmanian S."/>
            <person name="Barry K."/>
            <person name="Bauer D."/>
            <person name="Boehm C.R."/>
            <person name="Briginshaw L."/>
            <person name="Caballero-Perez J."/>
            <person name="Catarino B."/>
            <person name="Chen F."/>
            <person name="Chiyoda S."/>
            <person name="Chovatia M."/>
            <person name="Davies K.M."/>
            <person name="Delmans M."/>
            <person name="Demura T."/>
            <person name="Dierschke T."/>
            <person name="Dolan L."/>
            <person name="Dorantes-Acosta A.E."/>
            <person name="Eklund D.M."/>
            <person name="Florent S.N."/>
            <person name="Flores-Sandoval E."/>
            <person name="Fujiyama A."/>
            <person name="Fukuzawa H."/>
            <person name="Galik B."/>
            <person name="Grimanelli D."/>
            <person name="Grimwood J."/>
            <person name="Grossniklaus U."/>
            <person name="Hamada T."/>
            <person name="Haseloff J."/>
            <person name="Hetherington A.J."/>
            <person name="Higo A."/>
            <person name="Hirakawa Y."/>
            <person name="Hundley H.N."/>
            <person name="Ikeda Y."/>
            <person name="Inoue K."/>
            <person name="Inoue S.I."/>
            <person name="Ishida S."/>
            <person name="Jia Q."/>
            <person name="Kakita M."/>
            <person name="Kanazawa T."/>
            <person name="Kawai Y."/>
            <person name="Kawashima T."/>
            <person name="Kennedy M."/>
            <person name="Kinose K."/>
            <person name="Kinoshita T."/>
            <person name="Kohara Y."/>
            <person name="Koide E."/>
            <person name="Komatsu K."/>
            <person name="Kopischke S."/>
            <person name="Kubo M."/>
            <person name="Kyozuka J."/>
            <person name="Lagercrantz U."/>
            <person name="Lin S.S."/>
            <person name="Lindquist E."/>
            <person name="Lipzen A.M."/>
            <person name="Lu C.W."/>
            <person name="De Luna E."/>
            <person name="Martienssen R.A."/>
            <person name="Minamino N."/>
            <person name="Mizutani M."/>
            <person name="Mizutani M."/>
            <person name="Mochizuki N."/>
            <person name="Monte I."/>
            <person name="Mosher R."/>
            <person name="Nagasaki H."/>
            <person name="Nakagami H."/>
            <person name="Naramoto S."/>
            <person name="Nishitani K."/>
            <person name="Ohtani M."/>
            <person name="Okamoto T."/>
            <person name="Okumura M."/>
            <person name="Phillips J."/>
            <person name="Pollak B."/>
            <person name="Reinders A."/>
            <person name="Rovekamp M."/>
            <person name="Sano R."/>
            <person name="Sawa S."/>
            <person name="Schmid M.W."/>
            <person name="Shirakawa M."/>
            <person name="Solano R."/>
            <person name="Spunde A."/>
            <person name="Suetsugu N."/>
            <person name="Sugano S."/>
            <person name="Sugiyama A."/>
            <person name="Sun R."/>
            <person name="Suzuki Y."/>
            <person name="Takenaka M."/>
            <person name="Takezawa D."/>
            <person name="Tomogane H."/>
            <person name="Tsuzuki M."/>
            <person name="Ueda T."/>
            <person name="Umeda M."/>
            <person name="Ward J.M."/>
            <person name="Watanabe Y."/>
            <person name="Yazaki K."/>
            <person name="Yokoyama R."/>
            <person name="Yoshitake Y."/>
            <person name="Yotsui I."/>
            <person name="Zachgo S."/>
            <person name="Schmutz J."/>
        </authorList>
    </citation>
    <scope>NUCLEOTIDE SEQUENCE [LARGE SCALE GENOMIC DNA]</scope>
    <source>
        <strain evidence="3">Tak-1</strain>
    </source>
</reference>
<dbReference type="EMBL" id="KZ772740">
    <property type="protein sequence ID" value="PTQ35894.1"/>
    <property type="molecule type" value="Genomic_DNA"/>
</dbReference>
<gene>
    <name evidence="2" type="ORF">MARPO_0068s0101</name>
</gene>
<evidence type="ECO:0000256" key="1">
    <source>
        <dbReference type="SAM" id="MobiDB-lite"/>
    </source>
</evidence>